<evidence type="ECO:0000313" key="9">
    <source>
        <dbReference type="Proteomes" id="UP000188354"/>
    </source>
</evidence>
<protein>
    <recommendedName>
        <fullName evidence="5">AT-hook motif nuclear-localized protein</fullName>
    </recommendedName>
</protein>
<evidence type="ECO:0000259" key="7">
    <source>
        <dbReference type="PROSITE" id="PS51742"/>
    </source>
</evidence>
<keyword evidence="1 5" id="KW-0805">Transcription regulation</keyword>
<evidence type="ECO:0000256" key="1">
    <source>
        <dbReference type="ARBA" id="ARBA00023015"/>
    </source>
</evidence>
<dbReference type="Gramene" id="OIW04309">
    <property type="protein sequence ID" value="OIW04309"/>
    <property type="gene ID" value="TanjilG_32501"/>
</dbReference>
<dbReference type="STRING" id="3871.A0A4P1R7P2"/>
<dbReference type="InterPro" id="IPR014476">
    <property type="entry name" value="AHL15-29"/>
</dbReference>
<dbReference type="Proteomes" id="UP000188354">
    <property type="component" value="Chromosome LG09"/>
</dbReference>
<dbReference type="KEGG" id="lang:109357456"/>
<dbReference type="InterPro" id="IPR005175">
    <property type="entry name" value="PPC_dom"/>
</dbReference>
<dbReference type="OrthoDB" id="782346at2759"/>
<dbReference type="Gene3D" id="3.30.1330.80">
    <property type="entry name" value="Hypothetical protein, similar to alpha- acetolactate decarboxylase, domain 2"/>
    <property type="match status" value="1"/>
</dbReference>
<sequence>MAENLETPEMFSKLILQQQQYQSQSNTHPFQLSNECRTSEDDDSHSSGGPIQKPASSTEGATIEVTRRPRGRPPGSKNKPKPPIMLLQESGPVMSPYTFEIQSGNDVVESLRRFSIRNNTGLCIVNCSGTVVNINLRQPSPDESGITVHFQGCFEIVSLSAIIFPHSWAPVVPNEFSITVAGLDGRIAGGFVVGRLIAAGTVYVVAASFNNQSYHRLPSEEEVRINNSVYGVGDVLSLPVSGGADVIWDPTARPPPPPF</sequence>
<accession>A0A4P1R7P2</accession>
<dbReference type="AlphaFoldDB" id="A0A4P1R7P2"/>
<dbReference type="GO" id="GO:0003700">
    <property type="term" value="F:DNA-binding transcription factor activity"/>
    <property type="evidence" value="ECO:0007669"/>
    <property type="project" value="TreeGrafter"/>
</dbReference>
<feature type="compositionally biased region" description="Polar residues" evidence="6">
    <location>
        <begin position="26"/>
        <end position="36"/>
    </location>
</feature>
<organism evidence="8 9">
    <name type="scientific">Lupinus angustifolius</name>
    <name type="common">Narrow-leaved blue lupine</name>
    <dbReference type="NCBI Taxonomy" id="3871"/>
    <lineage>
        <taxon>Eukaryota</taxon>
        <taxon>Viridiplantae</taxon>
        <taxon>Streptophyta</taxon>
        <taxon>Embryophyta</taxon>
        <taxon>Tracheophyta</taxon>
        <taxon>Spermatophyta</taxon>
        <taxon>Magnoliopsida</taxon>
        <taxon>eudicotyledons</taxon>
        <taxon>Gunneridae</taxon>
        <taxon>Pentapetalae</taxon>
        <taxon>rosids</taxon>
        <taxon>fabids</taxon>
        <taxon>Fabales</taxon>
        <taxon>Fabaceae</taxon>
        <taxon>Papilionoideae</taxon>
        <taxon>50 kb inversion clade</taxon>
        <taxon>genistoids sensu lato</taxon>
        <taxon>core genistoids</taxon>
        <taxon>Genisteae</taxon>
        <taxon>Lupinus</taxon>
    </lineage>
</organism>
<dbReference type="CDD" id="cd11378">
    <property type="entry name" value="DUF296"/>
    <property type="match status" value="1"/>
</dbReference>
<feature type="domain" description="PPC" evidence="7">
    <location>
        <begin position="91"/>
        <end position="231"/>
    </location>
</feature>
<proteinExistence type="predicted"/>
<evidence type="ECO:0000313" key="8">
    <source>
        <dbReference type="EMBL" id="OIW04309.1"/>
    </source>
</evidence>
<keyword evidence="4 5" id="KW-0539">Nucleus</keyword>
<dbReference type="PANTHER" id="PTHR31100">
    <property type="entry name" value="AT-HOOK MOTIF NUCLEAR-LOCALIZED PROTEIN 15"/>
    <property type="match status" value="1"/>
</dbReference>
<dbReference type="PIRSF" id="PIRSF016021">
    <property type="entry name" value="ESCAROLA"/>
    <property type="match status" value="1"/>
</dbReference>
<evidence type="ECO:0000256" key="4">
    <source>
        <dbReference type="ARBA" id="ARBA00023242"/>
    </source>
</evidence>
<keyword evidence="2 5" id="KW-0238">DNA-binding</keyword>
<reference evidence="8 9" key="1">
    <citation type="journal article" date="2017" name="Plant Biotechnol. J.">
        <title>A comprehensive draft genome sequence for lupin (Lupinus angustifolius), an emerging health food: insights into plant-microbe interactions and legume evolution.</title>
        <authorList>
            <person name="Hane J.K."/>
            <person name="Ming Y."/>
            <person name="Kamphuis L.G."/>
            <person name="Nelson M.N."/>
            <person name="Garg G."/>
            <person name="Atkins C.A."/>
            <person name="Bayer P.E."/>
            <person name="Bravo A."/>
            <person name="Bringans S."/>
            <person name="Cannon S."/>
            <person name="Edwards D."/>
            <person name="Foley R."/>
            <person name="Gao L.L."/>
            <person name="Harrison M.J."/>
            <person name="Huang W."/>
            <person name="Hurgobin B."/>
            <person name="Li S."/>
            <person name="Liu C.W."/>
            <person name="McGrath A."/>
            <person name="Morahan G."/>
            <person name="Murray J."/>
            <person name="Weller J."/>
            <person name="Jian J."/>
            <person name="Singh K.B."/>
        </authorList>
    </citation>
    <scope>NUCLEOTIDE SEQUENCE [LARGE SCALE GENOMIC DNA]</scope>
    <source>
        <strain evidence="9">cv. Tanjil</strain>
        <tissue evidence="8">Whole plant</tissue>
    </source>
</reference>
<dbReference type="EMBL" id="CM007369">
    <property type="protein sequence ID" value="OIW04309.1"/>
    <property type="molecule type" value="Genomic_DNA"/>
</dbReference>
<comment type="subcellular location">
    <subcellularLocation>
        <location evidence="5">Nucleus</location>
    </subcellularLocation>
</comment>
<gene>
    <name evidence="8" type="ORF">TanjilG_32501</name>
</gene>
<keyword evidence="3 5" id="KW-0804">Transcription</keyword>
<evidence type="ECO:0000256" key="3">
    <source>
        <dbReference type="ARBA" id="ARBA00023163"/>
    </source>
</evidence>
<dbReference type="Pfam" id="PF03479">
    <property type="entry name" value="PCC"/>
    <property type="match status" value="1"/>
</dbReference>
<keyword evidence="9" id="KW-1185">Reference proteome</keyword>
<evidence type="ECO:0000256" key="5">
    <source>
        <dbReference type="PIRNR" id="PIRNR016021"/>
    </source>
</evidence>
<evidence type="ECO:0000256" key="2">
    <source>
        <dbReference type="ARBA" id="ARBA00023125"/>
    </source>
</evidence>
<feature type="compositionally biased region" description="Polar residues" evidence="6">
    <location>
        <begin position="46"/>
        <end position="60"/>
    </location>
</feature>
<dbReference type="GO" id="GO:0005634">
    <property type="term" value="C:nucleus"/>
    <property type="evidence" value="ECO:0007669"/>
    <property type="project" value="UniProtKB-SubCell"/>
</dbReference>
<dbReference type="PANTHER" id="PTHR31100:SF69">
    <property type="entry name" value="AT-HOOK MOTIF NUCLEAR-LOCALIZED PROTEIN 17-RELATED"/>
    <property type="match status" value="1"/>
</dbReference>
<name>A0A4P1R7P2_LUPAN</name>
<dbReference type="GO" id="GO:0003680">
    <property type="term" value="F:minor groove of adenine-thymine-rich DNA binding"/>
    <property type="evidence" value="ECO:0007669"/>
    <property type="project" value="UniProtKB-UniRule"/>
</dbReference>
<dbReference type="SUPFAM" id="SSF117856">
    <property type="entry name" value="AF0104/ALDC/Ptd012-like"/>
    <property type="match status" value="1"/>
</dbReference>
<comment type="function">
    <text evidence="5">Transcription factor that specifically binds AT-rich DNA sequences related to the nuclear matrix attachment regions (MARs).</text>
</comment>
<evidence type="ECO:0000256" key="6">
    <source>
        <dbReference type="SAM" id="MobiDB-lite"/>
    </source>
</evidence>
<dbReference type="PROSITE" id="PS51742">
    <property type="entry name" value="PPC"/>
    <property type="match status" value="1"/>
</dbReference>
<feature type="region of interest" description="Disordered" evidence="6">
    <location>
        <begin position="18"/>
        <end position="86"/>
    </location>
</feature>